<organism evidence="1">
    <name type="scientific">uncultured Caudovirales phage</name>
    <dbReference type="NCBI Taxonomy" id="2100421"/>
    <lineage>
        <taxon>Viruses</taxon>
        <taxon>Duplodnaviria</taxon>
        <taxon>Heunggongvirae</taxon>
        <taxon>Uroviricota</taxon>
        <taxon>Caudoviricetes</taxon>
        <taxon>Peduoviridae</taxon>
        <taxon>Maltschvirus</taxon>
        <taxon>Maltschvirus maltsch</taxon>
    </lineage>
</organism>
<name>A0A6J5KIP8_9CAUD</name>
<evidence type="ECO:0000313" key="1">
    <source>
        <dbReference type="EMBL" id="CAB4122018.1"/>
    </source>
</evidence>
<gene>
    <name evidence="1" type="ORF">UFOVP20_42</name>
</gene>
<protein>
    <submittedName>
        <fullName evidence="1">Uncharacterized protein</fullName>
    </submittedName>
</protein>
<sequence>MAYSVTPLAGIDLTSTVTTNTNSANVAVPTIGPLGLEVFGSDGKLYVLAKANASIPASTAVCTVDPATFLVTATGGAYTSPAVALTSGQYAWFSKASV</sequence>
<dbReference type="EMBL" id="LR796156">
    <property type="protein sequence ID" value="CAB4122018.1"/>
    <property type="molecule type" value="Genomic_DNA"/>
</dbReference>
<accession>A0A6J5KIP8</accession>
<proteinExistence type="predicted"/>
<reference evidence="1" key="1">
    <citation type="submission" date="2020-04" db="EMBL/GenBank/DDBJ databases">
        <authorList>
            <person name="Chiriac C."/>
            <person name="Salcher M."/>
            <person name="Ghai R."/>
            <person name="Kavagutti S V."/>
        </authorList>
    </citation>
    <scope>NUCLEOTIDE SEQUENCE</scope>
</reference>